<dbReference type="OrthoDB" id="9795666at2"/>
<proteinExistence type="inferred from homology"/>
<evidence type="ECO:0000313" key="8">
    <source>
        <dbReference type="Proteomes" id="UP000095712"/>
    </source>
</evidence>
<evidence type="ECO:0000256" key="2">
    <source>
        <dbReference type="ARBA" id="ARBA00023015"/>
    </source>
</evidence>
<gene>
    <name evidence="7" type="primary">rpoE_2</name>
    <name evidence="7" type="ORF">ERS852523_04273</name>
</gene>
<evidence type="ECO:0000259" key="6">
    <source>
        <dbReference type="Pfam" id="PF08281"/>
    </source>
</evidence>
<dbReference type="AlphaFoldDB" id="A0A174U5M4"/>
<dbReference type="PANTHER" id="PTHR43133:SF60">
    <property type="entry name" value="RNA POLYMERASE SIGMA FACTOR SIGV"/>
    <property type="match status" value="1"/>
</dbReference>
<dbReference type="GO" id="GO:0016987">
    <property type="term" value="F:sigma factor activity"/>
    <property type="evidence" value="ECO:0007669"/>
    <property type="project" value="UniProtKB-KW"/>
</dbReference>
<reference evidence="7 8" key="1">
    <citation type="submission" date="2015-09" db="EMBL/GenBank/DDBJ databases">
        <authorList>
            <consortium name="Pathogen Informatics"/>
        </authorList>
    </citation>
    <scope>NUCLEOTIDE SEQUENCE [LARGE SCALE GENOMIC DNA]</scope>
    <source>
        <strain evidence="7 8">2789STDY5834911</strain>
    </source>
</reference>
<feature type="domain" description="RNA polymerase sigma factor 70 region 4 type 2" evidence="6">
    <location>
        <begin position="112"/>
        <end position="161"/>
    </location>
</feature>
<keyword evidence="2" id="KW-0805">Transcription regulation</keyword>
<dbReference type="InterPro" id="IPR007627">
    <property type="entry name" value="RNA_pol_sigma70_r2"/>
</dbReference>
<evidence type="ECO:0000256" key="3">
    <source>
        <dbReference type="ARBA" id="ARBA00023082"/>
    </source>
</evidence>
<organism evidence="7 8">
    <name type="scientific">Blautia wexlerae</name>
    <dbReference type="NCBI Taxonomy" id="418240"/>
    <lineage>
        <taxon>Bacteria</taxon>
        <taxon>Bacillati</taxon>
        <taxon>Bacillota</taxon>
        <taxon>Clostridia</taxon>
        <taxon>Lachnospirales</taxon>
        <taxon>Lachnospiraceae</taxon>
        <taxon>Blautia</taxon>
    </lineage>
</organism>
<accession>A0A174U5M4</accession>
<sequence>MDAREIEKCIDEFGTDIYRFCLKLCMDKSEAEDLYQQTFLKALEMEWTLDWGQNPKALFFSLTHNLWKSDRRKQARRNMIAPCSNLDDEAEAVLHSEESIEERYLQKELISEVNRIIETLPEKIRIPLTLFYLSNCSVEQISTIIKKPPGTVKSRLFKGRSLIKKRLEEAGYEK</sequence>
<dbReference type="EMBL" id="CZAW01000096">
    <property type="protein sequence ID" value="CUQ17884.1"/>
    <property type="molecule type" value="Genomic_DNA"/>
</dbReference>
<dbReference type="InterPro" id="IPR036388">
    <property type="entry name" value="WH-like_DNA-bd_sf"/>
</dbReference>
<dbReference type="Gene3D" id="1.10.1740.10">
    <property type="match status" value="1"/>
</dbReference>
<comment type="similarity">
    <text evidence="1">Belongs to the sigma-70 factor family. ECF subfamily.</text>
</comment>
<dbReference type="GO" id="GO:0003677">
    <property type="term" value="F:DNA binding"/>
    <property type="evidence" value="ECO:0007669"/>
    <property type="project" value="InterPro"/>
</dbReference>
<keyword evidence="3" id="KW-0731">Sigma factor</keyword>
<dbReference type="SUPFAM" id="SSF88659">
    <property type="entry name" value="Sigma3 and sigma4 domains of RNA polymerase sigma factors"/>
    <property type="match status" value="1"/>
</dbReference>
<evidence type="ECO:0000256" key="4">
    <source>
        <dbReference type="ARBA" id="ARBA00023163"/>
    </source>
</evidence>
<keyword evidence="4" id="KW-0804">Transcription</keyword>
<dbReference type="SUPFAM" id="SSF88946">
    <property type="entry name" value="Sigma2 domain of RNA polymerase sigma factors"/>
    <property type="match status" value="1"/>
</dbReference>
<dbReference type="Proteomes" id="UP000095712">
    <property type="component" value="Unassembled WGS sequence"/>
</dbReference>
<evidence type="ECO:0000259" key="5">
    <source>
        <dbReference type="Pfam" id="PF04542"/>
    </source>
</evidence>
<dbReference type="PANTHER" id="PTHR43133">
    <property type="entry name" value="RNA POLYMERASE ECF-TYPE SIGMA FACTO"/>
    <property type="match status" value="1"/>
</dbReference>
<dbReference type="NCBIfam" id="TIGR02937">
    <property type="entry name" value="sigma70-ECF"/>
    <property type="match status" value="1"/>
</dbReference>
<evidence type="ECO:0000256" key="1">
    <source>
        <dbReference type="ARBA" id="ARBA00010641"/>
    </source>
</evidence>
<dbReference type="GO" id="GO:0006352">
    <property type="term" value="P:DNA-templated transcription initiation"/>
    <property type="evidence" value="ECO:0007669"/>
    <property type="project" value="InterPro"/>
</dbReference>
<protein>
    <submittedName>
        <fullName evidence="7">Sigma-24</fullName>
    </submittedName>
</protein>
<evidence type="ECO:0000313" key="7">
    <source>
        <dbReference type="EMBL" id="CUQ17884.1"/>
    </source>
</evidence>
<dbReference type="RefSeq" id="WP_055154049.1">
    <property type="nucleotide sequence ID" value="NZ_CZAW01000096.1"/>
</dbReference>
<dbReference type="Pfam" id="PF04542">
    <property type="entry name" value="Sigma70_r2"/>
    <property type="match status" value="1"/>
</dbReference>
<dbReference type="InterPro" id="IPR039425">
    <property type="entry name" value="RNA_pol_sigma-70-like"/>
</dbReference>
<dbReference type="Pfam" id="PF08281">
    <property type="entry name" value="Sigma70_r4_2"/>
    <property type="match status" value="1"/>
</dbReference>
<feature type="domain" description="RNA polymerase sigma-70 region 2" evidence="5">
    <location>
        <begin position="11"/>
        <end position="77"/>
    </location>
</feature>
<dbReference type="InterPro" id="IPR013325">
    <property type="entry name" value="RNA_pol_sigma_r2"/>
</dbReference>
<dbReference type="Gene3D" id="1.10.10.10">
    <property type="entry name" value="Winged helix-like DNA-binding domain superfamily/Winged helix DNA-binding domain"/>
    <property type="match status" value="1"/>
</dbReference>
<dbReference type="InterPro" id="IPR013324">
    <property type="entry name" value="RNA_pol_sigma_r3/r4-like"/>
</dbReference>
<name>A0A174U5M4_9FIRM</name>
<dbReference type="InterPro" id="IPR013249">
    <property type="entry name" value="RNA_pol_sigma70_r4_t2"/>
</dbReference>
<dbReference type="InterPro" id="IPR014284">
    <property type="entry name" value="RNA_pol_sigma-70_dom"/>
</dbReference>